<dbReference type="EMBL" id="GBBI01003657">
    <property type="protein sequence ID" value="JAC15055.1"/>
    <property type="molecule type" value="mRNA"/>
</dbReference>
<evidence type="ECO:0000259" key="4">
    <source>
        <dbReference type="Pfam" id="PF04192"/>
    </source>
</evidence>
<name>A0A023F0R0_TRIIF</name>
<dbReference type="InterPro" id="IPR019775">
    <property type="entry name" value="WD40_repeat_CS"/>
</dbReference>
<dbReference type="Pfam" id="PF04192">
    <property type="entry name" value="Utp21"/>
    <property type="match status" value="1"/>
</dbReference>
<dbReference type="GO" id="GO:0034388">
    <property type="term" value="C:Pwp2p-containing subcomplex of 90S preribosome"/>
    <property type="evidence" value="ECO:0007669"/>
    <property type="project" value="TreeGrafter"/>
</dbReference>
<organism evidence="6">
    <name type="scientific">Triatoma infestans</name>
    <name type="common">Assassin bug</name>
    <dbReference type="NCBI Taxonomy" id="30076"/>
    <lineage>
        <taxon>Eukaryota</taxon>
        <taxon>Metazoa</taxon>
        <taxon>Ecdysozoa</taxon>
        <taxon>Arthropoda</taxon>
        <taxon>Hexapoda</taxon>
        <taxon>Insecta</taxon>
        <taxon>Pterygota</taxon>
        <taxon>Neoptera</taxon>
        <taxon>Paraneoptera</taxon>
        <taxon>Hemiptera</taxon>
        <taxon>Heteroptera</taxon>
        <taxon>Panheteroptera</taxon>
        <taxon>Cimicomorpha</taxon>
        <taxon>Reduviidae</taxon>
        <taxon>Triatominae</taxon>
        <taxon>Triatoma</taxon>
    </lineage>
</organism>
<evidence type="ECO:0000256" key="2">
    <source>
        <dbReference type="ARBA" id="ARBA00022737"/>
    </source>
</evidence>
<evidence type="ECO:0000256" key="1">
    <source>
        <dbReference type="ARBA" id="ARBA00022574"/>
    </source>
</evidence>
<dbReference type="InterPro" id="IPR007319">
    <property type="entry name" value="WDR36/Utp21_C"/>
</dbReference>
<dbReference type="GO" id="GO:0032040">
    <property type="term" value="C:small-subunit processome"/>
    <property type="evidence" value="ECO:0007669"/>
    <property type="project" value="InterPro"/>
</dbReference>
<dbReference type="PROSITE" id="PS00678">
    <property type="entry name" value="WD_REPEATS_1"/>
    <property type="match status" value="1"/>
</dbReference>
<sequence>MPQSSKIFLKNRALGYVSNHIPCIVRYVSVRQETVVVTCVGKALHTYGSNHLSLLTVSDQTEEDISCFCAQGRRIFTAAGSTIHCWKRSSFISSTFKGHTSPVHLLLPLGQFLISVDESNILKVWIINMQELFLELTFDLQTFKISAIVHPQTYMNKILVGSEQGTMQIWNLKTSKLVFTFDGWTAPITVLEQAPALDVVGIGLGDGRIILHNLKYNETIIEFKQDWGPVTCLSFRTDGPPIMVSGTVLGHLAIWDLEERKIASQLLDAHSGLVASVICLANDQLMITSSPDNSVKMWIFDQPDKGARLLRKREGHDTQPSHVRFYLGNENHILCAGGRTLRVFNVINESMNYSMGRAAYNRKAIKKKEYSSLMPDITEFSFSTARTKEWDNIVAMHVGIPIVTTWTYDKRRMGDHKLLPKRWNNTARAKLNVFATSVHVTHCGNFVLVGYSSGNVDRFNIQSGLHRCTYGEPVAHKGQIRGVTVDALNQFTVTGCNVGLVKFWEFLPKKGTSSVTKCLKLTLGSPISFFRTHEESSLIGVILDDFCVLLVDVETKKIVRKFSGHTAQVTDVAFSPDARWIITASIDRTIRTWDIPTSSLIDIFKVDSPCTSLTMSPSGQYLATIHASYLGIFLWTNKTLFSHVSLKPIKEHEQVPLLTLPHSASGEAAIELEDEGGSEQEDDLCDKSPEQIESLITLSGLSSSRWANLLDIDLIKSRNKPTAPVAAPETAPFFLPTIPSKDVQFDLTSAPSEEERLRSVSLDALSAQTSFAKLLAHCVDTEDYSPIITKLKDMGPSAIHTELNAFGFDISNLDTLVKQFLKMINYMFRTNKNFELSQSYLGLLLKIHGDTISHSSELIESLTEVQELQQKEWDKLQSNIQYCLCVIESLKM</sequence>
<dbReference type="InterPro" id="IPR001680">
    <property type="entry name" value="WD40_rpt"/>
</dbReference>
<accession>A0A023F0R0</accession>
<dbReference type="FunFam" id="2.130.10.10:FF:000109">
    <property type="entry name" value="WD repeat domain 36"/>
    <property type="match status" value="1"/>
</dbReference>
<feature type="domain" description="WDR36/Utp21 N-terminal" evidence="5">
    <location>
        <begin position="36"/>
        <end position="301"/>
    </location>
</feature>
<dbReference type="Gene3D" id="2.130.10.10">
    <property type="entry name" value="YVTN repeat-like/Quinoprotein amine dehydrogenase"/>
    <property type="match status" value="2"/>
</dbReference>
<evidence type="ECO:0000256" key="3">
    <source>
        <dbReference type="PROSITE-ProRule" id="PRU00221"/>
    </source>
</evidence>
<dbReference type="InterPro" id="IPR015943">
    <property type="entry name" value="WD40/YVTN_repeat-like_dom_sf"/>
</dbReference>
<dbReference type="SUPFAM" id="SSF50998">
    <property type="entry name" value="Quinoprotein alcohol dehydrogenase-like"/>
    <property type="match status" value="2"/>
</dbReference>
<dbReference type="Pfam" id="PF25171">
    <property type="entry name" value="Beta-prop_WDR36-Utp21_1st"/>
    <property type="match status" value="1"/>
</dbReference>
<dbReference type="InterPro" id="IPR011047">
    <property type="entry name" value="Quinoprotein_ADH-like_sf"/>
</dbReference>
<dbReference type="SMART" id="SM00320">
    <property type="entry name" value="WD40"/>
    <property type="match status" value="10"/>
</dbReference>
<dbReference type="AlphaFoldDB" id="A0A023F0R0"/>
<evidence type="ECO:0000313" key="6">
    <source>
        <dbReference type="EMBL" id="JAC15055.1"/>
    </source>
</evidence>
<proteinExistence type="evidence at transcript level"/>
<dbReference type="InterPro" id="IPR059157">
    <property type="entry name" value="WDR36-Utp21_N"/>
</dbReference>
<dbReference type="PANTHER" id="PTHR22840">
    <property type="entry name" value="WD REPEAT-CONTAINING PROTEIN 36"/>
    <property type="match status" value="1"/>
</dbReference>
<dbReference type="Pfam" id="PF25168">
    <property type="entry name" value="Beta-prop_WDR36-Utp21_2nd"/>
    <property type="match status" value="1"/>
</dbReference>
<dbReference type="PANTHER" id="PTHR22840:SF12">
    <property type="entry name" value="WD REPEAT-CONTAINING PROTEIN 36"/>
    <property type="match status" value="1"/>
</dbReference>
<reference evidence="6" key="1">
    <citation type="journal article" date="2014" name="PLoS Negl. Trop. Dis.">
        <title>An updated insight into the Sialotranscriptome of Triatoma infestans: developmental stage and geographic variations.</title>
        <authorList>
            <person name="Schwarz A."/>
            <person name="Medrano-Mercado N."/>
            <person name="Schaub G.A."/>
            <person name="Struchiner C.J."/>
            <person name="Bargues M.D."/>
            <person name="Levy M.Z."/>
            <person name="Ribeiro J.M."/>
        </authorList>
    </citation>
    <scope>NUCLEOTIDE SEQUENCE</scope>
    <source>
        <strain evidence="6">Chile</strain>
        <tissue evidence="6">Salivary glands</tissue>
    </source>
</reference>
<evidence type="ECO:0000259" key="5">
    <source>
        <dbReference type="Pfam" id="PF25171"/>
    </source>
</evidence>
<keyword evidence="1 3" id="KW-0853">WD repeat</keyword>
<keyword evidence="2" id="KW-0677">Repeat</keyword>
<dbReference type="GO" id="GO:0006364">
    <property type="term" value="P:rRNA processing"/>
    <property type="evidence" value="ECO:0007669"/>
    <property type="project" value="InterPro"/>
</dbReference>
<protein>
    <submittedName>
        <fullName evidence="6">Putative u3 small nucleolar rna-associated protein 21</fullName>
    </submittedName>
</protein>
<dbReference type="PROSITE" id="PS50294">
    <property type="entry name" value="WD_REPEATS_REGION"/>
    <property type="match status" value="2"/>
</dbReference>
<dbReference type="PROSITE" id="PS50082">
    <property type="entry name" value="WD_REPEATS_2"/>
    <property type="match status" value="2"/>
</dbReference>
<feature type="repeat" description="WD" evidence="3">
    <location>
        <begin position="562"/>
        <end position="603"/>
    </location>
</feature>
<feature type="domain" description="WDR36/Utp21 C-terminal" evidence="4">
    <location>
        <begin position="690"/>
        <end position="891"/>
    </location>
</feature>
<feature type="repeat" description="WD" evidence="3">
    <location>
        <begin position="267"/>
        <end position="298"/>
    </location>
</feature>